<evidence type="ECO:0000313" key="12">
    <source>
        <dbReference type="EMBL" id="CAH3022132.1"/>
    </source>
</evidence>
<feature type="transmembrane region" description="Helical" evidence="9">
    <location>
        <begin position="93"/>
        <end position="116"/>
    </location>
</feature>
<organism evidence="12 13">
    <name type="scientific">Porites evermanni</name>
    <dbReference type="NCBI Taxonomy" id="104178"/>
    <lineage>
        <taxon>Eukaryota</taxon>
        <taxon>Metazoa</taxon>
        <taxon>Cnidaria</taxon>
        <taxon>Anthozoa</taxon>
        <taxon>Hexacorallia</taxon>
        <taxon>Scleractinia</taxon>
        <taxon>Fungiina</taxon>
        <taxon>Poritidae</taxon>
        <taxon>Porites</taxon>
    </lineage>
</organism>
<keyword evidence="5" id="KW-0547">Nucleotide-binding</keyword>
<evidence type="ECO:0000256" key="1">
    <source>
        <dbReference type="ARBA" id="ARBA00004141"/>
    </source>
</evidence>
<proteinExistence type="inferred from homology"/>
<dbReference type="EMBL" id="CALNXI010000207">
    <property type="protein sequence ID" value="CAH3022132.1"/>
    <property type="molecule type" value="Genomic_DNA"/>
</dbReference>
<feature type="transmembrane region" description="Helical" evidence="9">
    <location>
        <begin position="209"/>
        <end position="228"/>
    </location>
</feature>
<feature type="transmembrane region" description="Helical" evidence="9">
    <location>
        <begin position="1001"/>
        <end position="1026"/>
    </location>
</feature>
<dbReference type="PANTHER" id="PTHR24223:SF456">
    <property type="entry name" value="MULTIDRUG RESISTANCE-ASSOCIATED PROTEIN LETHAL(2)03659"/>
    <property type="match status" value="1"/>
</dbReference>
<dbReference type="InterPro" id="IPR003439">
    <property type="entry name" value="ABC_transporter-like_ATP-bd"/>
</dbReference>
<dbReference type="Gene3D" id="3.40.50.300">
    <property type="entry name" value="P-loop containing nucleotide triphosphate hydrolases"/>
    <property type="match status" value="2"/>
</dbReference>
<feature type="domain" description="ABC transporter" evidence="10">
    <location>
        <begin position="483"/>
        <end position="706"/>
    </location>
</feature>
<dbReference type="CDD" id="cd18579">
    <property type="entry name" value="ABC_6TM_ABCC_D1"/>
    <property type="match status" value="1"/>
</dbReference>
<keyword evidence="4 9" id="KW-0812">Transmembrane</keyword>
<feature type="transmembrane region" description="Helical" evidence="9">
    <location>
        <begin position="131"/>
        <end position="148"/>
    </location>
</feature>
<dbReference type="CDD" id="cd03250">
    <property type="entry name" value="ABCC_MRP_domain1"/>
    <property type="match status" value="1"/>
</dbReference>
<dbReference type="Proteomes" id="UP001159427">
    <property type="component" value="Unassembled WGS sequence"/>
</dbReference>
<reference evidence="12 13" key="1">
    <citation type="submission" date="2022-05" db="EMBL/GenBank/DDBJ databases">
        <authorList>
            <consortium name="Genoscope - CEA"/>
            <person name="William W."/>
        </authorList>
    </citation>
    <scope>NUCLEOTIDE SEQUENCE [LARGE SCALE GENOMIC DNA]</scope>
</reference>
<evidence type="ECO:0000256" key="4">
    <source>
        <dbReference type="ARBA" id="ARBA00022692"/>
    </source>
</evidence>
<name>A0ABN8M3I7_9CNID</name>
<feature type="domain" description="ABC transmembrane type-1" evidence="11">
    <location>
        <begin position="93"/>
        <end position="360"/>
    </location>
</feature>
<dbReference type="PROSITE" id="PS50893">
    <property type="entry name" value="ABC_TRANSPORTER_2"/>
    <property type="match status" value="2"/>
</dbReference>
<dbReference type="CDD" id="cd03244">
    <property type="entry name" value="ABCC_MRP_domain2"/>
    <property type="match status" value="1"/>
</dbReference>
<comment type="caution">
    <text evidence="12">The sequence shown here is derived from an EMBL/GenBank/DDBJ whole genome shotgun (WGS) entry which is preliminary data.</text>
</comment>
<dbReference type="InterPro" id="IPR017871">
    <property type="entry name" value="ABC_transporter-like_CS"/>
</dbReference>
<feature type="transmembrane region" description="Helical" evidence="9">
    <location>
        <begin position="1166"/>
        <end position="1186"/>
    </location>
</feature>
<dbReference type="InterPro" id="IPR011527">
    <property type="entry name" value="ABC1_TM_dom"/>
</dbReference>
<dbReference type="InterPro" id="IPR044726">
    <property type="entry name" value="ABCC_6TM_D2"/>
</dbReference>
<dbReference type="SUPFAM" id="SSF90123">
    <property type="entry name" value="ABC transporter transmembrane region"/>
    <property type="match status" value="2"/>
</dbReference>
<dbReference type="SMART" id="SM00382">
    <property type="entry name" value="AAA"/>
    <property type="match status" value="2"/>
</dbReference>
<dbReference type="InterPro" id="IPR044746">
    <property type="entry name" value="ABCC_6TM_D1"/>
</dbReference>
<feature type="transmembrane region" description="Helical" evidence="9">
    <location>
        <begin position="234"/>
        <end position="252"/>
    </location>
</feature>
<accession>A0ABN8M3I7</accession>
<feature type="transmembrane region" description="Helical" evidence="9">
    <location>
        <begin position="343"/>
        <end position="362"/>
    </location>
</feature>
<keyword evidence="8 9" id="KW-0472">Membrane</keyword>
<evidence type="ECO:0000259" key="10">
    <source>
        <dbReference type="PROSITE" id="PS50893"/>
    </source>
</evidence>
<keyword evidence="13" id="KW-1185">Reference proteome</keyword>
<dbReference type="SUPFAM" id="SSF52540">
    <property type="entry name" value="P-loop containing nucleoside triphosphate hydrolases"/>
    <property type="match status" value="2"/>
</dbReference>
<comment type="similarity">
    <text evidence="2">Belongs to the ABC transporter superfamily. ABCC family. Conjugate transporter (TC 3.A.1.208) subfamily.</text>
</comment>
<evidence type="ECO:0000256" key="7">
    <source>
        <dbReference type="ARBA" id="ARBA00022989"/>
    </source>
</evidence>
<evidence type="ECO:0000313" key="13">
    <source>
        <dbReference type="Proteomes" id="UP001159427"/>
    </source>
</evidence>
<dbReference type="InterPro" id="IPR027417">
    <property type="entry name" value="P-loop_NTPase"/>
</dbReference>
<evidence type="ECO:0008006" key="14">
    <source>
        <dbReference type="Google" id="ProtNLM"/>
    </source>
</evidence>
<feature type="domain" description="ABC transmembrane type-1" evidence="11">
    <location>
        <begin position="963"/>
        <end position="1164"/>
    </location>
</feature>
<keyword evidence="3" id="KW-0813">Transport</keyword>
<keyword evidence="7 9" id="KW-1133">Transmembrane helix</keyword>
<dbReference type="PANTHER" id="PTHR24223">
    <property type="entry name" value="ATP-BINDING CASSETTE SUB-FAMILY C"/>
    <property type="match status" value="1"/>
</dbReference>
<dbReference type="InterPro" id="IPR050173">
    <property type="entry name" value="ABC_transporter_C-like"/>
</dbReference>
<evidence type="ECO:0000259" key="11">
    <source>
        <dbReference type="PROSITE" id="PS50929"/>
    </source>
</evidence>
<keyword evidence="6" id="KW-0067">ATP-binding</keyword>
<feature type="transmembrane region" description="Helical" evidence="9">
    <location>
        <begin position="1097"/>
        <end position="1118"/>
    </location>
</feature>
<dbReference type="Gene3D" id="1.20.1560.10">
    <property type="entry name" value="ABC transporter type 1, transmembrane domain"/>
    <property type="match status" value="2"/>
</dbReference>
<sequence length="1527" mass="170931">MQGTPERKNPRDGANVLSIIFIQWMQDLLSLGNKQPLTDKDLFPLLEDYKAELLMARAEKCWLDELKNTSDKENKRPQLWKALIKLIPWRSGLAMIILRILWSLSFALLPLSLWVVLKELNDGTGMDLKRASMYVALLALMSIVKAVSTQHYDYITELWALKLKVAVIGLVYRKVLSLNRYGLESKLSGNIINLVSNDAQKVEKFLNHLGMIMSVPLELTISLVILWYLVGWEAFIGAAFFFILMAFQVVMARKAANLRYKAAAFTDQRLAVMNEIISGIRAVKMYAWEWNFKEILYDLRRKEMAIIRLKGIIVSLLIVLYYTTLPIAGLISVTILALTGAHLSSFVIFTLIISFVTMRFIFCVNLSQILYLAIDAKVALDRVQVFLKETVSNSHGMAEQLEHSPPLSEQENPKDKLFVQFKGTKKMPNYRGKDELADGCSLTFVSNAIPAANKETAASIMDTCVSRHTSALNSADETIDAFISISDASFSWNESHHSDTLSSITLNISGGELFAVTGAVGSGKSSLLTAILGELPLRNGSVSFRGKVAYVPQIPWVFSGTVRENILFGLPFDEKRFQHVVHVCRLTKDLNDFVNGDVTEIGQRGVTLSGGQKARVGLARAVYSNADIFLLDDPLSAVDTKVGSKLFESCILGELSGRVRLLATHQLQYLTKVDRIAVLEKGSITHLGGYEELREKGAFHGIVELSEPSDKETSRSLEKDSLELPVLTLSDKGAQESSLDCLDVKIKSSAVCQDGCAEPKLSESLRRVSVVNDSEEESNEKLLGESSPSLVLSEKECGLLDELEITELERDGTEITGVLEHSIRELFAHFSFERGERESLLAFFEMDESLADCQEECAESKLTENYQSASHTVKQSEEDINKKLLGKSCTKPLSCEEESDSEFAELQVGEASSPERVCLMGKETDQRPVCDLKESEEQKSSGTVTWRLYWRYLNQGVPVPMIILVALLLIVGQVCLLAPNWWLAKMVEMSREDQKAPVTQLIHGCLVFASIFFMAVSSLFFYCILLKASENLHNKMANATIKAPVLFFDTNPAGRILNRFAKDIGSMDDVLPPIFLQALQLCLSSIGAILVPAATNYWLFLALLPIIAIYVYFGKYFLKSSRELKRIEAIRCSPVYSHITETVNGLEIVHSSNMNKTFLDRLQRSVFVYVLYLLFWLGRPHVRFYVCKLRLFFRVQAYRMMFTDHLRLSLKGLINRNSLSLLALAGLALSYALQTLDQTQYGVRLSSEVENWMTSVERVFTYTEIEAEPGYSTDTRPSESWPDRGDVNVQDLSLVYFEGGPLVLKDINFCVKSKEKVGVVGRTGAGKSSLVSALFRMPEPVGKVLIDGVDITSLSIQEARRSMAVITQDPVLFGGSLKKNMDPFSQYTDQQLWTALEEVQLKTVVQDLPGQLNFRLRESGTNLSVGERQLVCLARALVQRSKIIIMDEATANVDFKTDHLIQEVIRHKFKDSTVLTIAHRLNTIMDYDKVLVLDGGRVVEFDNPDVLIRNGGLFAEMVKSHNQSVKS</sequence>
<evidence type="ECO:0000256" key="3">
    <source>
        <dbReference type="ARBA" id="ARBA00022448"/>
    </source>
</evidence>
<feature type="transmembrane region" description="Helical" evidence="9">
    <location>
        <begin position="1070"/>
        <end position="1091"/>
    </location>
</feature>
<dbReference type="PROSITE" id="PS50929">
    <property type="entry name" value="ABC_TM1F"/>
    <property type="match status" value="2"/>
</dbReference>
<dbReference type="PROSITE" id="PS00211">
    <property type="entry name" value="ABC_TRANSPORTER_1"/>
    <property type="match status" value="2"/>
</dbReference>
<comment type="subcellular location">
    <subcellularLocation>
        <location evidence="1">Membrane</location>
        <topology evidence="1">Multi-pass membrane protein</topology>
    </subcellularLocation>
</comment>
<dbReference type="InterPro" id="IPR036640">
    <property type="entry name" value="ABC1_TM_sf"/>
</dbReference>
<evidence type="ECO:0000256" key="9">
    <source>
        <dbReference type="SAM" id="Phobius"/>
    </source>
</evidence>
<feature type="domain" description="ABC transporter" evidence="10">
    <location>
        <begin position="1287"/>
        <end position="1520"/>
    </location>
</feature>
<evidence type="ECO:0000256" key="6">
    <source>
        <dbReference type="ARBA" id="ARBA00022840"/>
    </source>
</evidence>
<evidence type="ECO:0000256" key="8">
    <source>
        <dbReference type="ARBA" id="ARBA00023136"/>
    </source>
</evidence>
<feature type="transmembrane region" description="Helical" evidence="9">
    <location>
        <begin position="311"/>
        <end position="337"/>
    </location>
</feature>
<dbReference type="CDD" id="cd18580">
    <property type="entry name" value="ABC_6TM_ABCC_D2"/>
    <property type="match status" value="1"/>
</dbReference>
<feature type="transmembrane region" description="Helical" evidence="9">
    <location>
        <begin position="957"/>
        <end position="981"/>
    </location>
</feature>
<dbReference type="Pfam" id="PF00005">
    <property type="entry name" value="ABC_tran"/>
    <property type="match status" value="2"/>
</dbReference>
<evidence type="ECO:0000256" key="2">
    <source>
        <dbReference type="ARBA" id="ARBA00009726"/>
    </source>
</evidence>
<gene>
    <name evidence="12" type="ORF">PEVE_00014233</name>
</gene>
<protein>
    <recommendedName>
        <fullName evidence="14">Multidrug resistance-associated protein 4</fullName>
    </recommendedName>
</protein>
<dbReference type="InterPro" id="IPR003593">
    <property type="entry name" value="AAA+_ATPase"/>
</dbReference>
<evidence type="ECO:0000256" key="5">
    <source>
        <dbReference type="ARBA" id="ARBA00022741"/>
    </source>
</evidence>
<dbReference type="Pfam" id="PF00664">
    <property type="entry name" value="ABC_membrane"/>
    <property type="match status" value="2"/>
</dbReference>